<dbReference type="InterPro" id="IPR027417">
    <property type="entry name" value="P-loop_NTPase"/>
</dbReference>
<sequence>MSIQATKLRVLIGKHVVLSGENLVANMGEMTALVGPSGSGKTTLLNCLGLLLKPTDGQIYLDGQEAAAWPDRRRLKFWQKKAAFIYQDYGLISDESVAYNTTLKAGSLFRNRPYTDDRLTEILEVVGLSGRAKDAASVLSGGEKQRVGIARALYKEASYIFADEPTASLDAENREIITGLLRKAAGRGACVLIATHDERLASEADHVHTLAS</sequence>
<organism evidence="4 5">
    <name type="scientific">Ancrocorticia populi</name>
    <dbReference type="NCBI Taxonomy" id="2175228"/>
    <lineage>
        <taxon>Bacteria</taxon>
        <taxon>Bacillati</taxon>
        <taxon>Actinomycetota</taxon>
        <taxon>Actinomycetes</taxon>
        <taxon>Actinomycetales</taxon>
        <taxon>Actinomycetaceae</taxon>
        <taxon>Ancrocorticia</taxon>
    </lineage>
</organism>
<dbReference type="EMBL" id="QETB01000005">
    <property type="protein sequence ID" value="PWF25698.1"/>
    <property type="molecule type" value="Genomic_DNA"/>
</dbReference>
<accession>A0A2V1K688</accession>
<dbReference type="Pfam" id="PF00005">
    <property type="entry name" value="ABC_tran"/>
    <property type="match status" value="1"/>
</dbReference>
<dbReference type="Proteomes" id="UP000245283">
    <property type="component" value="Unassembled WGS sequence"/>
</dbReference>
<dbReference type="GO" id="GO:0022857">
    <property type="term" value="F:transmembrane transporter activity"/>
    <property type="evidence" value="ECO:0007669"/>
    <property type="project" value="TreeGrafter"/>
</dbReference>
<dbReference type="Gene3D" id="3.40.50.300">
    <property type="entry name" value="P-loop containing nucleotide triphosphate hydrolases"/>
    <property type="match status" value="1"/>
</dbReference>
<proteinExistence type="predicted"/>
<dbReference type="SUPFAM" id="SSF52540">
    <property type="entry name" value="P-loop containing nucleoside triphosphate hydrolases"/>
    <property type="match status" value="1"/>
</dbReference>
<evidence type="ECO:0000313" key="5">
    <source>
        <dbReference type="Proteomes" id="UP000245283"/>
    </source>
</evidence>
<dbReference type="InterPro" id="IPR003593">
    <property type="entry name" value="AAA+_ATPase"/>
</dbReference>
<evidence type="ECO:0000313" key="4">
    <source>
        <dbReference type="EMBL" id="PWF25698.1"/>
    </source>
</evidence>
<dbReference type="OrthoDB" id="9778572at2"/>
<dbReference type="GO" id="GO:0016887">
    <property type="term" value="F:ATP hydrolysis activity"/>
    <property type="evidence" value="ECO:0007669"/>
    <property type="project" value="InterPro"/>
</dbReference>
<name>A0A2V1K688_9ACTO</name>
<evidence type="ECO:0000256" key="1">
    <source>
        <dbReference type="ARBA" id="ARBA00022741"/>
    </source>
</evidence>
<keyword evidence="5" id="KW-1185">Reference proteome</keyword>
<evidence type="ECO:0000259" key="3">
    <source>
        <dbReference type="PROSITE" id="PS50893"/>
    </source>
</evidence>
<dbReference type="SMART" id="SM00382">
    <property type="entry name" value="AAA"/>
    <property type="match status" value="1"/>
</dbReference>
<gene>
    <name evidence="4" type="ORF">DD236_09650</name>
</gene>
<dbReference type="PANTHER" id="PTHR24220">
    <property type="entry name" value="IMPORT ATP-BINDING PROTEIN"/>
    <property type="match status" value="1"/>
</dbReference>
<evidence type="ECO:0000256" key="2">
    <source>
        <dbReference type="ARBA" id="ARBA00022840"/>
    </source>
</evidence>
<dbReference type="RefSeq" id="WP_109094187.1">
    <property type="nucleotide sequence ID" value="NZ_QETB01000005.1"/>
</dbReference>
<protein>
    <submittedName>
        <fullName evidence="4">ABC transporter ATP-binding protein</fullName>
    </submittedName>
</protein>
<dbReference type="InterPro" id="IPR017871">
    <property type="entry name" value="ABC_transporter-like_CS"/>
</dbReference>
<dbReference type="PROSITE" id="PS00211">
    <property type="entry name" value="ABC_TRANSPORTER_1"/>
    <property type="match status" value="1"/>
</dbReference>
<keyword evidence="1" id="KW-0547">Nucleotide-binding</keyword>
<dbReference type="InterPro" id="IPR003439">
    <property type="entry name" value="ABC_transporter-like_ATP-bd"/>
</dbReference>
<comment type="caution">
    <text evidence="4">The sequence shown here is derived from an EMBL/GenBank/DDBJ whole genome shotgun (WGS) entry which is preliminary data.</text>
</comment>
<reference evidence="5" key="1">
    <citation type="submission" date="2018-05" db="EMBL/GenBank/DDBJ databases">
        <authorList>
            <person name="Li Y."/>
        </authorList>
    </citation>
    <scope>NUCLEOTIDE SEQUENCE [LARGE SCALE GENOMIC DNA]</scope>
    <source>
        <strain evidence="5">sk1b4</strain>
    </source>
</reference>
<dbReference type="InterPro" id="IPR015854">
    <property type="entry name" value="ABC_transpr_LolD-like"/>
</dbReference>
<dbReference type="GO" id="GO:0005886">
    <property type="term" value="C:plasma membrane"/>
    <property type="evidence" value="ECO:0007669"/>
    <property type="project" value="TreeGrafter"/>
</dbReference>
<dbReference type="PROSITE" id="PS50893">
    <property type="entry name" value="ABC_TRANSPORTER_2"/>
    <property type="match status" value="1"/>
</dbReference>
<dbReference type="AlphaFoldDB" id="A0A2V1K688"/>
<dbReference type="GO" id="GO:0005524">
    <property type="term" value="F:ATP binding"/>
    <property type="evidence" value="ECO:0007669"/>
    <property type="project" value="UniProtKB-KW"/>
</dbReference>
<keyword evidence="2 4" id="KW-0067">ATP-binding</keyword>
<feature type="domain" description="ABC transporter" evidence="3">
    <location>
        <begin position="3"/>
        <end position="212"/>
    </location>
</feature>